<dbReference type="InterPro" id="IPR012341">
    <property type="entry name" value="6hp_glycosidase-like_sf"/>
</dbReference>
<dbReference type="Gene3D" id="1.50.10.10">
    <property type="match status" value="1"/>
</dbReference>
<evidence type="ECO:0000313" key="2">
    <source>
        <dbReference type="Proteomes" id="UP000612899"/>
    </source>
</evidence>
<name>A0A8J3VF16_9ACTN</name>
<dbReference type="AlphaFoldDB" id="A0A8J3VF16"/>
<proteinExistence type="predicted"/>
<dbReference type="SUPFAM" id="SSF48208">
    <property type="entry name" value="Six-hairpin glycosidases"/>
    <property type="match status" value="1"/>
</dbReference>
<protein>
    <recommendedName>
        <fullName evidence="3">Glucuronyl hydrolase</fullName>
    </recommendedName>
</protein>
<accession>A0A8J3VF16</accession>
<keyword evidence="2" id="KW-1185">Reference proteome</keyword>
<dbReference type="GO" id="GO:0005975">
    <property type="term" value="P:carbohydrate metabolic process"/>
    <property type="evidence" value="ECO:0007669"/>
    <property type="project" value="InterPro"/>
</dbReference>
<comment type="caution">
    <text evidence="1">The sequence shown here is derived from an EMBL/GenBank/DDBJ whole genome shotgun (WGS) entry which is preliminary data.</text>
</comment>
<gene>
    <name evidence="1" type="ORF">Rhe02_15600</name>
</gene>
<dbReference type="Proteomes" id="UP000612899">
    <property type="component" value="Unassembled WGS sequence"/>
</dbReference>
<reference evidence="1" key="1">
    <citation type="submission" date="2021-01" db="EMBL/GenBank/DDBJ databases">
        <title>Whole genome shotgun sequence of Rhizocola hellebori NBRC 109834.</title>
        <authorList>
            <person name="Komaki H."/>
            <person name="Tamura T."/>
        </authorList>
    </citation>
    <scope>NUCLEOTIDE SEQUENCE</scope>
    <source>
        <strain evidence="1">NBRC 109834</strain>
    </source>
</reference>
<dbReference type="EMBL" id="BONY01000007">
    <property type="protein sequence ID" value="GIH03493.1"/>
    <property type="molecule type" value="Genomic_DNA"/>
</dbReference>
<dbReference type="InterPro" id="IPR008928">
    <property type="entry name" value="6-hairpin_glycosidase_sf"/>
</dbReference>
<evidence type="ECO:0000313" key="1">
    <source>
        <dbReference type="EMBL" id="GIH03493.1"/>
    </source>
</evidence>
<sequence>MNALKHALDAILRRVEHIERESGARFPLYRDTQRPSWTTTARGSWAGGFWVGLLWLRAVVWGQDTHKAVAANWTQRLLPRAEDDTVTRAMTFGYGAAVPHRLCGDATAAKIATAGARAVATSFDPRWGLIPVGTAFTQDRIPRAGVDALAGVVTLLSWAGQTELADRHTARLAALCVDQAGKVCAEVSLAGAPSDVRAWDRGHAWAMLGFAVAANHLGEAHLGVATKTAEWWLTHRPLPDDTSAAAIAAAALLTLPHDRYRSAGLALADRLAGRIDVNGVLAGGHYADLNSAEVIWGTYFAGCVLAVATGSVATLPW</sequence>
<organism evidence="1 2">
    <name type="scientific">Rhizocola hellebori</name>
    <dbReference type="NCBI Taxonomy" id="1392758"/>
    <lineage>
        <taxon>Bacteria</taxon>
        <taxon>Bacillati</taxon>
        <taxon>Actinomycetota</taxon>
        <taxon>Actinomycetes</taxon>
        <taxon>Micromonosporales</taxon>
        <taxon>Micromonosporaceae</taxon>
        <taxon>Rhizocola</taxon>
    </lineage>
</organism>
<evidence type="ECO:0008006" key="3">
    <source>
        <dbReference type="Google" id="ProtNLM"/>
    </source>
</evidence>